<dbReference type="EMBL" id="AP014545">
    <property type="protein sequence ID" value="BBB26273.1"/>
    <property type="molecule type" value="Genomic_DNA"/>
</dbReference>
<comment type="similarity">
    <text evidence="2">Belongs to the UPF0719 family.</text>
</comment>
<keyword evidence="4 7" id="KW-0812">Transmembrane</keyword>
<sequence>MEMEFFSASLINLLLNLSYTVIALIVGVYALLWIDKRLLKNIDIEEEMKKGNLAVSIFASTILIFVAIIVASGLKG</sequence>
<dbReference type="RefSeq" id="WP_019623308.1">
    <property type="nucleotide sequence ID" value="NZ_AP014545.1"/>
</dbReference>
<evidence type="ECO:0008006" key="10">
    <source>
        <dbReference type="Google" id="ProtNLM"/>
    </source>
</evidence>
<accession>A0A7R6PB77</accession>
<dbReference type="InterPro" id="IPR007140">
    <property type="entry name" value="DUF350"/>
</dbReference>
<keyword evidence="9" id="KW-1185">Reference proteome</keyword>
<gene>
    <name evidence="8" type="ORF">AMJAP_1678</name>
</gene>
<evidence type="ECO:0000256" key="6">
    <source>
        <dbReference type="ARBA" id="ARBA00023136"/>
    </source>
</evidence>
<feature type="transmembrane region" description="Helical" evidence="7">
    <location>
        <begin position="6"/>
        <end position="32"/>
    </location>
</feature>
<reference evidence="8 9" key="1">
    <citation type="journal article" date="2008" name="Int. J. Syst. Evol. Microbiol.">
        <title>Amphritea japonica sp. nov. and Amphritea balenae sp. nov., isolated from the sediment adjacent to sperm whale carcasses off Kagoshima, Japan.</title>
        <authorList>
            <person name="Miyazaki M."/>
            <person name="Nogi Y."/>
            <person name="Fujiwara Y."/>
            <person name="Kawato M."/>
            <person name="Nagahama T."/>
            <person name="Kubokawa K."/>
            <person name="Horikoshi K."/>
        </authorList>
    </citation>
    <scope>NUCLEOTIDE SEQUENCE [LARGE SCALE GENOMIC DNA]</scope>
    <source>
        <strain evidence="8 9">ATCC BAA-1530</strain>
    </source>
</reference>
<evidence type="ECO:0000256" key="2">
    <source>
        <dbReference type="ARBA" id="ARBA00005779"/>
    </source>
</evidence>
<keyword evidence="6 7" id="KW-0472">Membrane</keyword>
<evidence type="ECO:0000256" key="5">
    <source>
        <dbReference type="ARBA" id="ARBA00022989"/>
    </source>
</evidence>
<name>A0A7R6PB77_9GAMM</name>
<dbReference type="OrthoDB" id="5966613at2"/>
<comment type="subcellular location">
    <subcellularLocation>
        <location evidence="1">Cell membrane</location>
        <topology evidence="1">Multi-pass membrane protein</topology>
    </subcellularLocation>
</comment>
<dbReference type="Pfam" id="PF03994">
    <property type="entry name" value="DUF350"/>
    <property type="match status" value="1"/>
</dbReference>
<evidence type="ECO:0000313" key="9">
    <source>
        <dbReference type="Proteomes" id="UP000595663"/>
    </source>
</evidence>
<keyword evidence="5 7" id="KW-1133">Transmembrane helix</keyword>
<evidence type="ECO:0000256" key="7">
    <source>
        <dbReference type="SAM" id="Phobius"/>
    </source>
</evidence>
<organism evidence="8 9">
    <name type="scientific">Amphritea japonica ATCC BAA-1530</name>
    <dbReference type="NCBI Taxonomy" id="1278309"/>
    <lineage>
        <taxon>Bacteria</taxon>
        <taxon>Pseudomonadati</taxon>
        <taxon>Pseudomonadota</taxon>
        <taxon>Gammaproteobacteria</taxon>
        <taxon>Oceanospirillales</taxon>
        <taxon>Oceanospirillaceae</taxon>
        <taxon>Amphritea</taxon>
    </lineage>
</organism>
<keyword evidence="3" id="KW-1003">Cell membrane</keyword>
<dbReference type="GO" id="GO:0005886">
    <property type="term" value="C:plasma membrane"/>
    <property type="evidence" value="ECO:0007669"/>
    <property type="project" value="UniProtKB-SubCell"/>
</dbReference>
<dbReference type="Proteomes" id="UP000595663">
    <property type="component" value="Chromosome"/>
</dbReference>
<evidence type="ECO:0000313" key="8">
    <source>
        <dbReference type="EMBL" id="BBB26273.1"/>
    </source>
</evidence>
<dbReference type="AlphaFoldDB" id="A0A7R6PB77"/>
<evidence type="ECO:0000256" key="4">
    <source>
        <dbReference type="ARBA" id="ARBA00022692"/>
    </source>
</evidence>
<feature type="transmembrane region" description="Helical" evidence="7">
    <location>
        <begin position="53"/>
        <end position="74"/>
    </location>
</feature>
<dbReference type="KEGG" id="ajp:AMJAP_1678"/>
<evidence type="ECO:0000256" key="3">
    <source>
        <dbReference type="ARBA" id="ARBA00022475"/>
    </source>
</evidence>
<proteinExistence type="inferred from homology"/>
<evidence type="ECO:0000256" key="1">
    <source>
        <dbReference type="ARBA" id="ARBA00004651"/>
    </source>
</evidence>
<protein>
    <recommendedName>
        <fullName evidence="10">DUF350 domain-containing protein</fullName>
    </recommendedName>
</protein>